<dbReference type="EMBL" id="NIRS01000003">
    <property type="protein sequence ID" value="PPK38590.1"/>
    <property type="molecule type" value="Genomic_DNA"/>
</dbReference>
<organism evidence="6 7">
    <name type="scientific">Pseudomonas laurylsulfatiphila</name>
    <dbReference type="NCBI Taxonomy" id="2011015"/>
    <lineage>
        <taxon>Bacteria</taxon>
        <taxon>Pseudomonadati</taxon>
        <taxon>Pseudomonadota</taxon>
        <taxon>Gammaproteobacteria</taxon>
        <taxon>Pseudomonadales</taxon>
        <taxon>Pseudomonadaceae</taxon>
        <taxon>Pseudomonas</taxon>
    </lineage>
</organism>
<dbReference type="Proteomes" id="UP000238541">
    <property type="component" value="Unassembled WGS sequence"/>
</dbReference>
<dbReference type="InterPro" id="IPR036249">
    <property type="entry name" value="Thioredoxin-like_sf"/>
</dbReference>
<name>A0A2S6FMJ7_9PSED</name>
<dbReference type="CDD" id="cd03180">
    <property type="entry name" value="GST_C_2"/>
    <property type="match status" value="1"/>
</dbReference>
<reference evidence="7" key="1">
    <citation type="submission" date="2017-06" db="EMBL/GenBank/DDBJ databases">
        <authorList>
            <person name="Furmanczyk E.M."/>
        </authorList>
    </citation>
    <scope>NUCLEOTIDE SEQUENCE [LARGE SCALE GENOMIC DNA]</scope>
    <source>
        <strain evidence="7">AP3_16</strain>
    </source>
</reference>
<dbReference type="SFLD" id="SFLDG00358">
    <property type="entry name" value="Main_(cytGST)"/>
    <property type="match status" value="1"/>
</dbReference>
<dbReference type="SFLD" id="SFLDG01150">
    <property type="entry name" value="Main.1:_Beta-like"/>
    <property type="match status" value="1"/>
</dbReference>
<dbReference type="InterPro" id="IPR010987">
    <property type="entry name" value="Glutathione-S-Trfase_C-like"/>
</dbReference>
<accession>A0A2S6FMJ7</accession>
<dbReference type="Pfam" id="PF02798">
    <property type="entry name" value="GST_N"/>
    <property type="match status" value="1"/>
</dbReference>
<keyword evidence="7" id="KW-1185">Reference proteome</keyword>
<evidence type="ECO:0000313" key="6">
    <source>
        <dbReference type="EMBL" id="PPK38590.1"/>
    </source>
</evidence>
<dbReference type="Gene3D" id="3.40.30.10">
    <property type="entry name" value="Glutaredoxin"/>
    <property type="match status" value="1"/>
</dbReference>
<dbReference type="CDD" id="cd03047">
    <property type="entry name" value="GST_N_2"/>
    <property type="match status" value="1"/>
</dbReference>
<dbReference type="InterPro" id="IPR040079">
    <property type="entry name" value="Glutathione_S-Trfase"/>
</dbReference>
<dbReference type="SUPFAM" id="SSF52833">
    <property type="entry name" value="Thioredoxin-like"/>
    <property type="match status" value="1"/>
</dbReference>
<dbReference type="AlphaFoldDB" id="A0A2S6FMJ7"/>
<comment type="caution">
    <text evidence="6">The sequence shown here is derived from an EMBL/GenBank/DDBJ whole genome shotgun (WGS) entry which is preliminary data.</text>
</comment>
<gene>
    <name evidence="6" type="ORF">CD175_12355</name>
</gene>
<dbReference type="Gene3D" id="1.20.1050.10">
    <property type="match status" value="1"/>
</dbReference>
<keyword evidence="2 6" id="KW-0808">Transferase</keyword>
<dbReference type="Pfam" id="PF00043">
    <property type="entry name" value="GST_C"/>
    <property type="match status" value="1"/>
</dbReference>
<evidence type="ECO:0000256" key="1">
    <source>
        <dbReference type="ARBA" id="ARBA00007409"/>
    </source>
</evidence>
<dbReference type="PROSITE" id="PS50404">
    <property type="entry name" value="GST_NTER"/>
    <property type="match status" value="1"/>
</dbReference>
<dbReference type="PANTHER" id="PTHR44051:SF19">
    <property type="entry name" value="DISULFIDE-BOND OXIDOREDUCTASE YFCG"/>
    <property type="match status" value="1"/>
</dbReference>
<dbReference type="SFLD" id="SFLDS00019">
    <property type="entry name" value="Glutathione_Transferase_(cytos"/>
    <property type="match status" value="1"/>
</dbReference>
<comment type="similarity">
    <text evidence="1 3">Belongs to the GST superfamily.</text>
</comment>
<evidence type="ECO:0000259" key="5">
    <source>
        <dbReference type="PROSITE" id="PS50405"/>
    </source>
</evidence>
<dbReference type="GO" id="GO:0016740">
    <property type="term" value="F:transferase activity"/>
    <property type="evidence" value="ECO:0007669"/>
    <property type="project" value="UniProtKB-KW"/>
</dbReference>
<sequence>MEHALKILGKASSINVRKVLWTCEELGITYEREDWGSGFASTHSPEFLRFNPNAQVPVIIDEAGVLWESNTICRYLVGKHHHHHTELLPTEPAARARVEQWMDWQATELNPSWRYPFMALVRKDPEFQDPHSLEVGIRGWNQKMAILEHQLSTTKAYVAGPRFTLADIVIGLSVNRWLMTPIERPDYPAVDEYFKRLAQHPGFLKHCCNGLP</sequence>
<evidence type="ECO:0000256" key="2">
    <source>
        <dbReference type="ARBA" id="ARBA00022679"/>
    </source>
</evidence>
<protein>
    <submittedName>
        <fullName evidence="6">Glutathione S-transferase</fullName>
    </submittedName>
</protein>
<proteinExistence type="inferred from homology"/>
<dbReference type="RefSeq" id="WP_104449168.1">
    <property type="nucleotide sequence ID" value="NZ_JBLZZR010000050.1"/>
</dbReference>
<evidence type="ECO:0000256" key="3">
    <source>
        <dbReference type="RuleBase" id="RU003494"/>
    </source>
</evidence>
<dbReference type="FunFam" id="3.40.30.10:FF:000039">
    <property type="entry name" value="Glutathione S-transferase domain"/>
    <property type="match status" value="1"/>
</dbReference>
<feature type="domain" description="GST N-terminal" evidence="4">
    <location>
        <begin position="3"/>
        <end position="84"/>
    </location>
</feature>
<dbReference type="InterPro" id="IPR004046">
    <property type="entry name" value="GST_C"/>
</dbReference>
<evidence type="ECO:0000313" key="7">
    <source>
        <dbReference type="Proteomes" id="UP000238541"/>
    </source>
</evidence>
<dbReference type="InterPro" id="IPR004045">
    <property type="entry name" value="Glutathione_S-Trfase_N"/>
</dbReference>
<dbReference type="PANTHER" id="PTHR44051">
    <property type="entry name" value="GLUTATHIONE S-TRANSFERASE-RELATED"/>
    <property type="match status" value="1"/>
</dbReference>
<dbReference type="PROSITE" id="PS50405">
    <property type="entry name" value="GST_CTER"/>
    <property type="match status" value="1"/>
</dbReference>
<dbReference type="SUPFAM" id="SSF47616">
    <property type="entry name" value="GST C-terminal domain-like"/>
    <property type="match status" value="1"/>
</dbReference>
<evidence type="ECO:0000259" key="4">
    <source>
        <dbReference type="PROSITE" id="PS50404"/>
    </source>
</evidence>
<feature type="domain" description="GST C-terminal" evidence="5">
    <location>
        <begin position="91"/>
        <end position="212"/>
    </location>
</feature>
<dbReference type="InterPro" id="IPR036282">
    <property type="entry name" value="Glutathione-S-Trfase_C_sf"/>
</dbReference>